<evidence type="ECO:0000313" key="3">
    <source>
        <dbReference type="Proteomes" id="UP000694580"/>
    </source>
</evidence>
<dbReference type="GeneTree" id="ENSGT00390000016565"/>
<evidence type="ECO:0008006" key="4">
    <source>
        <dbReference type="Google" id="ProtNLM"/>
    </source>
</evidence>
<reference evidence="2" key="2">
    <citation type="submission" date="2025-08" db="UniProtKB">
        <authorList>
            <consortium name="Ensembl"/>
        </authorList>
    </citation>
    <scope>IDENTIFICATION</scope>
</reference>
<feature type="compositionally biased region" description="Basic and acidic residues" evidence="1">
    <location>
        <begin position="131"/>
        <end position="140"/>
    </location>
</feature>
<dbReference type="GeneID" id="114790641"/>
<feature type="compositionally biased region" description="Basic and acidic residues" evidence="1">
    <location>
        <begin position="196"/>
        <end position="209"/>
    </location>
</feature>
<accession>A0AAY4A8Z0</accession>
<feature type="compositionally biased region" description="Basic and acidic residues" evidence="1">
    <location>
        <begin position="43"/>
        <end position="64"/>
    </location>
</feature>
<dbReference type="Proteomes" id="UP000694580">
    <property type="component" value="Chromosome 5"/>
</dbReference>
<dbReference type="PANTHER" id="PTHR35085">
    <property type="entry name" value="KERATINOCYTE DIFFERENTIATION FACTOR 1"/>
    <property type="match status" value="1"/>
</dbReference>
<reference evidence="2 3" key="1">
    <citation type="submission" date="2020-06" db="EMBL/GenBank/DDBJ databases">
        <authorList>
            <consortium name="Wellcome Sanger Institute Data Sharing"/>
        </authorList>
    </citation>
    <scope>NUCLEOTIDE SEQUENCE [LARGE SCALE GENOMIC DNA]</scope>
</reference>
<organism evidence="2 3">
    <name type="scientific">Denticeps clupeoides</name>
    <name type="common">denticle herring</name>
    <dbReference type="NCBI Taxonomy" id="299321"/>
    <lineage>
        <taxon>Eukaryota</taxon>
        <taxon>Metazoa</taxon>
        <taxon>Chordata</taxon>
        <taxon>Craniata</taxon>
        <taxon>Vertebrata</taxon>
        <taxon>Euteleostomi</taxon>
        <taxon>Actinopterygii</taxon>
        <taxon>Neopterygii</taxon>
        <taxon>Teleostei</taxon>
        <taxon>Clupei</taxon>
        <taxon>Clupeiformes</taxon>
        <taxon>Denticipitoidei</taxon>
        <taxon>Denticipitidae</taxon>
        <taxon>Denticeps</taxon>
    </lineage>
</organism>
<keyword evidence="3" id="KW-1185">Reference proteome</keyword>
<dbReference type="AlphaFoldDB" id="A0AAY4A8Z0"/>
<dbReference type="PANTHER" id="PTHR35085:SF1">
    <property type="entry name" value="KERATINOCYTE DIFFERENTIATION FACTOR 1"/>
    <property type="match status" value="1"/>
</dbReference>
<dbReference type="GO" id="GO:0030054">
    <property type="term" value="C:cell junction"/>
    <property type="evidence" value="ECO:0007669"/>
    <property type="project" value="TreeGrafter"/>
</dbReference>
<dbReference type="GO" id="GO:0010482">
    <property type="term" value="P:regulation of epidermal cell division"/>
    <property type="evidence" value="ECO:0007669"/>
    <property type="project" value="TreeGrafter"/>
</dbReference>
<proteinExistence type="predicted"/>
<gene>
    <name evidence="2" type="primary">kdf1a</name>
</gene>
<dbReference type="GO" id="GO:0003334">
    <property type="term" value="P:keratinocyte development"/>
    <property type="evidence" value="ECO:0007669"/>
    <property type="project" value="InterPro"/>
</dbReference>
<evidence type="ECO:0000313" key="2">
    <source>
        <dbReference type="Ensembl" id="ENSDCDP00010005299.1"/>
    </source>
</evidence>
<reference evidence="2" key="3">
    <citation type="submission" date="2025-09" db="UniProtKB">
        <authorList>
            <consortium name="Ensembl"/>
        </authorList>
    </citation>
    <scope>IDENTIFICATION</scope>
</reference>
<dbReference type="Ensembl" id="ENSDCDT00010005485.1">
    <property type="protein sequence ID" value="ENSDCDP00010005299.1"/>
    <property type="gene ID" value="ENSDCDG00010002328.1"/>
</dbReference>
<dbReference type="RefSeq" id="XP_028836699.1">
    <property type="nucleotide sequence ID" value="XM_028980866.1"/>
</dbReference>
<feature type="region of interest" description="Disordered" evidence="1">
    <location>
        <begin position="121"/>
        <end position="146"/>
    </location>
</feature>
<protein>
    <recommendedName>
        <fullName evidence="4">Keratinocyte differentiation factor 1</fullName>
    </recommendedName>
</protein>
<feature type="compositionally biased region" description="Polar residues" evidence="1">
    <location>
        <begin position="29"/>
        <end position="42"/>
    </location>
</feature>
<sequence length="397" mass="44091">MPGQSTGGNHKPRTQSHHMPRSRADGYRSSRTCSHESGSSQESARDHHDAVRRQPHQSHNDNHRAHPRHFNARGSETIGFIPGSADGPQGTSACGSWSWSGCRALLCCILTCGFYSTPEPCLPANESSTDEPTKSTDSETRSASNGMALLNPTCNIPMEPHRQPPCHSDSFRYPDLRIGGKEVVYPSNFSGPPKRSRTDMKTDSHKERPISNTSVYSRETLDLDDLDDSGTDIDSLIRKKLLELYKLHQIDQLAKCTSDSSFSRKTNEISDLIYSIAQDYNLEEQEAESRLVHGVIRISTRKSKGKNRDCTKGNYYISQEALAPNGRRDGTLPDSGNETMTFSEIEPEVKVSEQTSSDKLARDMRLSSERTFSSGSATVYLPSHDTDSSGVPLLYYR</sequence>
<feature type="region of interest" description="Disordered" evidence="1">
    <location>
        <begin position="182"/>
        <end position="211"/>
    </location>
</feature>
<name>A0AAY4A8Z0_9TELE</name>
<feature type="compositionally biased region" description="Basic residues" evidence="1">
    <location>
        <begin position="10"/>
        <end position="21"/>
    </location>
</feature>
<dbReference type="InterPro" id="IPR028003">
    <property type="entry name" value="KDF1"/>
</dbReference>
<evidence type="ECO:0000256" key="1">
    <source>
        <dbReference type="SAM" id="MobiDB-lite"/>
    </source>
</evidence>
<feature type="region of interest" description="Disordered" evidence="1">
    <location>
        <begin position="1"/>
        <end position="69"/>
    </location>
</feature>
<dbReference type="Pfam" id="PF15551">
    <property type="entry name" value="DUF4656"/>
    <property type="match status" value="1"/>
</dbReference>